<sequence length="368" mass="41937">MFIVDYYHMNRYNPKRLADVDRFLKLNISKEKELQEIVEFAAEVCGSPIALITLMDGETQFVKFHTGADIDLVDYNDTFCQYTLNYGDLHMVEDAIRDDRFLDNPFVQSGPYLRFYAGMPLISEKGNAIGTLCVFDLESHSLSHFQQVILRSLSEQVTSLLEFDVTLQILKEKYEESNENASILLTYFNSSSSCHLLMDKNMQVIAFNQTMANFIIANDQPQIVEGISIKDYVPASFLEEFTDYFNRALSGEVIKVERHLDYTQGMICWYMIYESALDSNGELFGVSLNATDITSSVSNQRQLNNQADAIIKINDIQANDLAEPIDQIIQEAEEIKKIISTGEVEEFHLLQLAVAELKEKKAKIITVT</sequence>
<dbReference type="SUPFAM" id="SSF55781">
    <property type="entry name" value="GAF domain-like"/>
    <property type="match status" value="1"/>
</dbReference>
<dbReference type="SUPFAM" id="SSF55785">
    <property type="entry name" value="PYP-like sensor domain (PAS domain)"/>
    <property type="match status" value="1"/>
</dbReference>
<dbReference type="Pfam" id="PF08448">
    <property type="entry name" value="PAS_4"/>
    <property type="match status" value="1"/>
</dbReference>
<dbReference type="Gene3D" id="3.30.450.20">
    <property type="entry name" value="PAS domain"/>
    <property type="match status" value="1"/>
</dbReference>
<dbReference type="InterPro" id="IPR035965">
    <property type="entry name" value="PAS-like_dom_sf"/>
</dbReference>
<dbReference type="SMART" id="SM00065">
    <property type="entry name" value="GAF"/>
    <property type="match status" value="1"/>
</dbReference>
<dbReference type="PANTHER" id="PTHR43102:SF2">
    <property type="entry name" value="GAF DOMAIN-CONTAINING PROTEIN"/>
    <property type="match status" value="1"/>
</dbReference>
<feature type="domain" description="GAF" evidence="1">
    <location>
        <begin position="29"/>
        <end position="171"/>
    </location>
</feature>
<dbReference type="EMBL" id="CP014504">
    <property type="protein sequence ID" value="AMP98740.1"/>
    <property type="molecule type" value="Genomic_DNA"/>
</dbReference>
<gene>
    <name evidence="2" type="ORF">AY601_1831</name>
</gene>
<protein>
    <recommendedName>
        <fullName evidence="1">GAF domain-containing protein</fullName>
    </recommendedName>
</protein>
<dbReference type="InterPro" id="IPR013656">
    <property type="entry name" value="PAS_4"/>
</dbReference>
<organism evidence="2 3">
    <name type="scientific">Pedobacter cryoconitis</name>
    <dbReference type="NCBI Taxonomy" id="188932"/>
    <lineage>
        <taxon>Bacteria</taxon>
        <taxon>Pseudomonadati</taxon>
        <taxon>Bacteroidota</taxon>
        <taxon>Sphingobacteriia</taxon>
        <taxon>Sphingobacteriales</taxon>
        <taxon>Sphingobacteriaceae</taxon>
        <taxon>Pedobacter</taxon>
    </lineage>
</organism>
<name>A0A127VBZ8_9SPHI</name>
<evidence type="ECO:0000259" key="1">
    <source>
        <dbReference type="SMART" id="SM00065"/>
    </source>
</evidence>
<accession>A0A127VBZ8</accession>
<dbReference type="AlphaFoldDB" id="A0A127VBZ8"/>
<dbReference type="Proteomes" id="UP000071561">
    <property type="component" value="Chromosome"/>
</dbReference>
<evidence type="ECO:0000313" key="3">
    <source>
        <dbReference type="Proteomes" id="UP000071561"/>
    </source>
</evidence>
<keyword evidence="3" id="KW-1185">Reference proteome</keyword>
<evidence type="ECO:0000313" key="2">
    <source>
        <dbReference type="EMBL" id="AMP98740.1"/>
    </source>
</evidence>
<dbReference type="PATRIC" id="fig|188932.3.peg.1912"/>
<proteinExistence type="predicted"/>
<reference evidence="2 3" key="1">
    <citation type="submission" date="2016-03" db="EMBL/GenBank/DDBJ databases">
        <title>Complete genome sequence of Pedobacter cryoconitis PAMC 27485.</title>
        <authorList>
            <person name="Lee J."/>
            <person name="Kim O.-S."/>
        </authorList>
    </citation>
    <scope>NUCLEOTIDE SEQUENCE [LARGE SCALE GENOMIC DNA]</scope>
    <source>
        <strain evidence="2 3">PAMC 27485</strain>
    </source>
</reference>
<dbReference type="KEGG" id="pcm:AY601_1831"/>
<dbReference type="InterPro" id="IPR003018">
    <property type="entry name" value="GAF"/>
</dbReference>
<dbReference type="PANTHER" id="PTHR43102">
    <property type="entry name" value="SLR1143 PROTEIN"/>
    <property type="match status" value="1"/>
</dbReference>
<dbReference type="Gene3D" id="3.30.450.40">
    <property type="match status" value="1"/>
</dbReference>
<dbReference type="InterPro" id="IPR029016">
    <property type="entry name" value="GAF-like_dom_sf"/>
</dbReference>
<dbReference type="Pfam" id="PF01590">
    <property type="entry name" value="GAF"/>
    <property type="match status" value="1"/>
</dbReference>